<protein>
    <submittedName>
        <fullName evidence="1">Uncharacterized protein</fullName>
    </submittedName>
</protein>
<dbReference type="STRING" id="1121428.DESHY_70003"/>
<dbReference type="Proteomes" id="UP000009315">
    <property type="component" value="Unassembled WGS sequence"/>
</dbReference>
<organism evidence="1 2">
    <name type="scientific">Desulforamulus hydrothermalis Lam5 = DSM 18033</name>
    <dbReference type="NCBI Taxonomy" id="1121428"/>
    <lineage>
        <taxon>Bacteria</taxon>
        <taxon>Bacillati</taxon>
        <taxon>Bacillota</taxon>
        <taxon>Clostridia</taxon>
        <taxon>Eubacteriales</taxon>
        <taxon>Peptococcaceae</taxon>
        <taxon>Desulforamulus</taxon>
    </lineage>
</organism>
<evidence type="ECO:0000313" key="1">
    <source>
        <dbReference type="EMBL" id="CCO09217.1"/>
    </source>
</evidence>
<accession>K8E0S0</accession>
<sequence length="142" mass="16037">MVGQNKVGVDTLIKPGKLLVTFKPGEITGCYNPGEEEIKAIAAALGSVTDRVFDMYMEFSKMADKGILVREEQVYGRRNAIISFYYPLELPVSKVRQVIINQLLREYLSSPNYPHPGIYVVQNKRKDLSLIYNHQGKALCRA</sequence>
<proteinExistence type="predicted"/>
<dbReference type="EMBL" id="CAOS01000014">
    <property type="protein sequence ID" value="CCO09217.1"/>
    <property type="molecule type" value="Genomic_DNA"/>
</dbReference>
<gene>
    <name evidence="1" type="ORF">DESHY_70003</name>
</gene>
<evidence type="ECO:0000313" key="2">
    <source>
        <dbReference type="Proteomes" id="UP000009315"/>
    </source>
</evidence>
<name>K8E0S0_9FIRM</name>
<reference evidence="1 2" key="1">
    <citation type="journal article" date="2013" name="Genome Announc.">
        <title>Genome Sequence of the Sulfate-Reducing Bacterium Desulfotomaculum hydrothermale Lam5(T).</title>
        <authorList>
            <person name="Amin O."/>
            <person name="Fardeau M.L."/>
            <person name="Valette O."/>
            <person name="Hirschler-Rea A."/>
            <person name="Barbe V."/>
            <person name="Medigue C."/>
            <person name="Vacherie B."/>
            <person name="Ollivier B."/>
            <person name="Bertin P.N."/>
            <person name="Dolla A."/>
        </authorList>
    </citation>
    <scope>NUCLEOTIDE SEQUENCE [LARGE SCALE GENOMIC DNA]</scope>
    <source>
        <strain evidence="2">Lam5 / DSM 18033</strain>
    </source>
</reference>
<dbReference type="AlphaFoldDB" id="K8E0S0"/>
<comment type="caution">
    <text evidence="1">The sequence shown here is derived from an EMBL/GenBank/DDBJ whole genome shotgun (WGS) entry which is preliminary data.</text>
</comment>
<keyword evidence="2" id="KW-1185">Reference proteome</keyword>